<dbReference type="EMBL" id="PGGO01000008">
    <property type="protein sequence ID" value="PSH68571.1"/>
    <property type="molecule type" value="Genomic_DNA"/>
</dbReference>
<feature type="region of interest" description="Disordered" evidence="1">
    <location>
        <begin position="1"/>
        <end position="27"/>
    </location>
</feature>
<dbReference type="Proteomes" id="UP000241444">
    <property type="component" value="Unassembled WGS sequence"/>
</dbReference>
<accession>A0A2P7BQ22</accession>
<evidence type="ECO:0000313" key="3">
    <source>
        <dbReference type="Proteomes" id="UP000241444"/>
    </source>
</evidence>
<organism evidence="2 3">
    <name type="scientific">Phyllobacterium brassicacearum</name>
    <dbReference type="NCBI Taxonomy" id="314235"/>
    <lineage>
        <taxon>Bacteria</taxon>
        <taxon>Pseudomonadati</taxon>
        <taxon>Pseudomonadota</taxon>
        <taxon>Alphaproteobacteria</taxon>
        <taxon>Hyphomicrobiales</taxon>
        <taxon>Phyllobacteriaceae</taxon>
        <taxon>Phyllobacterium</taxon>
    </lineage>
</organism>
<protein>
    <submittedName>
        <fullName evidence="2">Uncharacterized protein</fullName>
    </submittedName>
</protein>
<evidence type="ECO:0000313" key="2">
    <source>
        <dbReference type="EMBL" id="PSH68571.1"/>
    </source>
</evidence>
<keyword evidence="3" id="KW-1185">Reference proteome</keyword>
<proteinExistence type="predicted"/>
<name>A0A2P7BQ22_9HYPH</name>
<feature type="compositionally biased region" description="Acidic residues" evidence="1">
    <location>
        <begin position="9"/>
        <end position="22"/>
    </location>
</feature>
<gene>
    <name evidence="2" type="ORF">CU102_12465</name>
</gene>
<evidence type="ECO:0000256" key="1">
    <source>
        <dbReference type="SAM" id="MobiDB-lite"/>
    </source>
</evidence>
<comment type="caution">
    <text evidence="2">The sequence shown here is derived from an EMBL/GenBank/DDBJ whole genome shotgun (WGS) entry which is preliminary data.</text>
</comment>
<dbReference type="AlphaFoldDB" id="A0A2P7BQ22"/>
<sequence>MVNKRTDGSETDTEATTEVSESDGDHDADGFELIGVLAECILSRAKARKKTEEANAVASSVSFCSQHRGEQGGVGCNSVVKVDVRARILRNGVSLAGHANENFRTEQPIK</sequence>
<reference evidence="3" key="1">
    <citation type="submission" date="2017-11" db="EMBL/GenBank/DDBJ databases">
        <authorList>
            <person name="Kuznetsova I."/>
            <person name="Sazanova A."/>
            <person name="Chirak E."/>
            <person name="Safronova V."/>
            <person name="Willems A."/>
        </authorList>
    </citation>
    <scope>NUCLEOTIDE SEQUENCE [LARGE SCALE GENOMIC DNA]</scope>
    <source>
        <strain evidence="3">STM 196</strain>
    </source>
</reference>